<keyword evidence="2" id="KW-1185">Reference proteome</keyword>
<organism evidence="1 2">
    <name type="scientific">Trifolium medium</name>
    <dbReference type="NCBI Taxonomy" id="97028"/>
    <lineage>
        <taxon>Eukaryota</taxon>
        <taxon>Viridiplantae</taxon>
        <taxon>Streptophyta</taxon>
        <taxon>Embryophyta</taxon>
        <taxon>Tracheophyta</taxon>
        <taxon>Spermatophyta</taxon>
        <taxon>Magnoliopsida</taxon>
        <taxon>eudicotyledons</taxon>
        <taxon>Gunneridae</taxon>
        <taxon>Pentapetalae</taxon>
        <taxon>rosids</taxon>
        <taxon>fabids</taxon>
        <taxon>Fabales</taxon>
        <taxon>Fabaceae</taxon>
        <taxon>Papilionoideae</taxon>
        <taxon>50 kb inversion clade</taxon>
        <taxon>NPAAA clade</taxon>
        <taxon>Hologalegina</taxon>
        <taxon>IRL clade</taxon>
        <taxon>Trifolieae</taxon>
        <taxon>Trifolium</taxon>
    </lineage>
</organism>
<dbReference type="AlphaFoldDB" id="A0A392UN23"/>
<evidence type="ECO:0000313" key="2">
    <source>
        <dbReference type="Proteomes" id="UP000265520"/>
    </source>
</evidence>
<sequence>MKVRDAPDEAVQRAIIREFPDAIFQQTGAMRHPLLRGAQLTEAILN</sequence>
<protein>
    <submittedName>
        <fullName evidence="1">Uncharacterized protein</fullName>
    </submittedName>
</protein>
<reference evidence="1 2" key="1">
    <citation type="journal article" date="2018" name="Front. Plant Sci.">
        <title>Red Clover (Trifolium pratense) and Zigzag Clover (T. medium) - A Picture of Genomic Similarities and Differences.</title>
        <authorList>
            <person name="Dluhosova J."/>
            <person name="Istvanek J."/>
            <person name="Nedelnik J."/>
            <person name="Repkova J."/>
        </authorList>
    </citation>
    <scope>NUCLEOTIDE SEQUENCE [LARGE SCALE GENOMIC DNA]</scope>
    <source>
        <strain evidence="2">cv. 10/8</strain>
        <tissue evidence="1">Leaf</tissue>
    </source>
</reference>
<feature type="non-terminal residue" evidence="1">
    <location>
        <position position="46"/>
    </location>
</feature>
<accession>A0A392UN23</accession>
<comment type="caution">
    <text evidence="1">The sequence shown here is derived from an EMBL/GenBank/DDBJ whole genome shotgun (WGS) entry which is preliminary data.</text>
</comment>
<dbReference type="EMBL" id="LXQA010847656">
    <property type="protein sequence ID" value="MCI73836.1"/>
    <property type="molecule type" value="Genomic_DNA"/>
</dbReference>
<proteinExistence type="predicted"/>
<dbReference type="Proteomes" id="UP000265520">
    <property type="component" value="Unassembled WGS sequence"/>
</dbReference>
<name>A0A392UN23_9FABA</name>
<evidence type="ECO:0000313" key="1">
    <source>
        <dbReference type="EMBL" id="MCI73836.1"/>
    </source>
</evidence>